<keyword evidence="1" id="KW-0812">Transmembrane</keyword>
<dbReference type="RefSeq" id="WP_172150168.1">
    <property type="nucleotide sequence ID" value="NZ_BAABID010000008.1"/>
</dbReference>
<evidence type="ECO:0000256" key="1">
    <source>
        <dbReference type="SAM" id="Phobius"/>
    </source>
</evidence>
<organism evidence="2 3">
    <name type="scientific">Isoptericola chiayiensis</name>
    <dbReference type="NCBI Taxonomy" id="579446"/>
    <lineage>
        <taxon>Bacteria</taxon>
        <taxon>Bacillati</taxon>
        <taxon>Actinomycetota</taxon>
        <taxon>Actinomycetes</taxon>
        <taxon>Micrococcales</taxon>
        <taxon>Promicromonosporaceae</taxon>
        <taxon>Isoptericola</taxon>
    </lineage>
</organism>
<dbReference type="Proteomes" id="UP001500956">
    <property type="component" value="Unassembled WGS sequence"/>
</dbReference>
<reference evidence="3" key="1">
    <citation type="journal article" date="2019" name="Int. J. Syst. Evol. Microbiol.">
        <title>The Global Catalogue of Microorganisms (GCM) 10K type strain sequencing project: providing services to taxonomists for standard genome sequencing and annotation.</title>
        <authorList>
            <consortium name="The Broad Institute Genomics Platform"/>
            <consortium name="The Broad Institute Genome Sequencing Center for Infectious Disease"/>
            <person name="Wu L."/>
            <person name="Ma J."/>
        </authorList>
    </citation>
    <scope>NUCLEOTIDE SEQUENCE [LARGE SCALE GENOMIC DNA]</scope>
    <source>
        <strain evidence="3">JCM 18063</strain>
    </source>
</reference>
<sequence>MGTDRSVLVLDGDIAVVAALERATWLGRERLDEVHVRLPGIGPQQALESARRIRRATNDCGCRWGELSLVLAVATLWAGPAVVGAAGPGPAVSVPLALAAAVVGKLAGLAASRARLRIELRRVLAARTDRGESHGGDLP</sequence>
<evidence type="ECO:0000313" key="2">
    <source>
        <dbReference type="EMBL" id="GAA4729158.1"/>
    </source>
</evidence>
<keyword evidence="1" id="KW-0472">Membrane</keyword>
<proteinExistence type="predicted"/>
<name>A0ABP8YHJ6_9MICO</name>
<gene>
    <name evidence="2" type="ORF">GCM10023216_20760</name>
</gene>
<keyword evidence="1" id="KW-1133">Transmembrane helix</keyword>
<accession>A0ABP8YHJ6</accession>
<evidence type="ECO:0000313" key="3">
    <source>
        <dbReference type="Proteomes" id="UP001500956"/>
    </source>
</evidence>
<feature type="transmembrane region" description="Helical" evidence="1">
    <location>
        <begin position="92"/>
        <end position="112"/>
    </location>
</feature>
<keyword evidence="3" id="KW-1185">Reference proteome</keyword>
<feature type="transmembrane region" description="Helical" evidence="1">
    <location>
        <begin position="64"/>
        <end position="86"/>
    </location>
</feature>
<dbReference type="EMBL" id="BAABID010000008">
    <property type="protein sequence ID" value="GAA4729158.1"/>
    <property type="molecule type" value="Genomic_DNA"/>
</dbReference>
<protein>
    <submittedName>
        <fullName evidence="2">Uncharacterized protein</fullName>
    </submittedName>
</protein>
<comment type="caution">
    <text evidence="2">The sequence shown here is derived from an EMBL/GenBank/DDBJ whole genome shotgun (WGS) entry which is preliminary data.</text>
</comment>